<evidence type="ECO:0000313" key="1">
    <source>
        <dbReference type="EMBL" id="CAG8759346.1"/>
    </source>
</evidence>
<feature type="non-terminal residue" evidence="1">
    <location>
        <position position="151"/>
    </location>
</feature>
<protein>
    <submittedName>
        <fullName evidence="1">46423_t:CDS:1</fullName>
    </submittedName>
</protein>
<comment type="caution">
    <text evidence="1">The sequence shown here is derived from an EMBL/GenBank/DDBJ whole genome shotgun (WGS) entry which is preliminary data.</text>
</comment>
<proteinExistence type="predicted"/>
<keyword evidence="2" id="KW-1185">Reference proteome</keyword>
<dbReference type="Proteomes" id="UP000789901">
    <property type="component" value="Unassembled WGS sequence"/>
</dbReference>
<name>A0ABN7VD38_GIGMA</name>
<organism evidence="1 2">
    <name type="scientific">Gigaspora margarita</name>
    <dbReference type="NCBI Taxonomy" id="4874"/>
    <lineage>
        <taxon>Eukaryota</taxon>
        <taxon>Fungi</taxon>
        <taxon>Fungi incertae sedis</taxon>
        <taxon>Mucoromycota</taxon>
        <taxon>Glomeromycotina</taxon>
        <taxon>Glomeromycetes</taxon>
        <taxon>Diversisporales</taxon>
        <taxon>Gigasporaceae</taxon>
        <taxon>Gigaspora</taxon>
    </lineage>
</organism>
<reference evidence="1 2" key="1">
    <citation type="submission" date="2021-06" db="EMBL/GenBank/DDBJ databases">
        <authorList>
            <person name="Kallberg Y."/>
            <person name="Tangrot J."/>
            <person name="Rosling A."/>
        </authorList>
    </citation>
    <scope>NUCLEOTIDE SEQUENCE [LARGE SCALE GENOMIC DNA]</scope>
    <source>
        <strain evidence="1 2">120-4 pot B 10/14</strain>
    </source>
</reference>
<sequence>MAENSNTLSFNPINTSIQKSSGKPKSIVWGMHIKQENQISKGSPAVLEDHLGNLCNKAPLDSQLSNFVESTKLTQDRIKDINRALLKTFIVCGIPFYIIENPFFVELLKTLHPAYEPPSKDVLSGCYLVQETAFVNQAIIKQLTDSKNLTI</sequence>
<accession>A0ABN7VD38</accession>
<dbReference type="EMBL" id="CAJVQB010013008">
    <property type="protein sequence ID" value="CAG8759346.1"/>
    <property type="molecule type" value="Genomic_DNA"/>
</dbReference>
<evidence type="ECO:0000313" key="2">
    <source>
        <dbReference type="Proteomes" id="UP000789901"/>
    </source>
</evidence>
<gene>
    <name evidence="1" type="ORF">GMARGA_LOCUS17289</name>
</gene>